<keyword evidence="2" id="KW-0812">Transmembrane</keyword>
<comment type="caution">
    <text evidence="4">The sequence shown here is derived from an EMBL/GenBank/DDBJ whole genome shotgun (WGS) entry which is preliminary data.</text>
</comment>
<keyword evidence="3" id="KW-0732">Signal</keyword>
<feature type="signal peptide" evidence="3">
    <location>
        <begin position="1"/>
        <end position="29"/>
    </location>
</feature>
<organism evidence="4 5">
    <name type="scientific">Micromonospora rosaria</name>
    <dbReference type="NCBI Taxonomy" id="47874"/>
    <lineage>
        <taxon>Bacteria</taxon>
        <taxon>Bacillati</taxon>
        <taxon>Actinomycetota</taxon>
        <taxon>Actinomycetes</taxon>
        <taxon>Micromonosporales</taxon>
        <taxon>Micromonosporaceae</taxon>
        <taxon>Micromonospora</taxon>
    </lineage>
</organism>
<evidence type="ECO:0000256" key="2">
    <source>
        <dbReference type="SAM" id="Phobius"/>
    </source>
</evidence>
<gene>
    <name evidence="4" type="ORF">AWW66_21220</name>
</gene>
<evidence type="ECO:0000256" key="3">
    <source>
        <dbReference type="SAM" id="SignalP"/>
    </source>
</evidence>
<dbReference type="EMBL" id="LRQV01000088">
    <property type="protein sequence ID" value="KXK59990.1"/>
    <property type="molecule type" value="Genomic_DNA"/>
</dbReference>
<evidence type="ECO:0000313" key="5">
    <source>
        <dbReference type="Proteomes" id="UP000070620"/>
    </source>
</evidence>
<accession>A0A136PND5</accession>
<keyword evidence="2" id="KW-1133">Transmembrane helix</keyword>
<dbReference type="Proteomes" id="UP000070620">
    <property type="component" value="Unassembled WGS sequence"/>
</dbReference>
<evidence type="ECO:0000313" key="4">
    <source>
        <dbReference type="EMBL" id="KXK59990.1"/>
    </source>
</evidence>
<evidence type="ECO:0000256" key="1">
    <source>
        <dbReference type="SAM" id="MobiDB-lite"/>
    </source>
</evidence>
<keyword evidence="5" id="KW-1185">Reference proteome</keyword>
<feature type="chain" id="PRO_5039222775" description="WD40 repeat domain-containing protein" evidence="3">
    <location>
        <begin position="30"/>
        <end position="450"/>
    </location>
</feature>
<feature type="region of interest" description="Disordered" evidence="1">
    <location>
        <begin position="429"/>
        <end position="450"/>
    </location>
</feature>
<proteinExistence type="predicted"/>
<dbReference type="Gene3D" id="2.120.10.30">
    <property type="entry name" value="TolB, C-terminal domain"/>
    <property type="match status" value="1"/>
</dbReference>
<sequence length="450" mass="46677">MTPAPPWRWTIAAAALLVLVAGTAAPGLAAADHDDTAAAPPVPRLSVPDRLGPPQWGAWEVRHRPVAAAPAIFTAENWWYEPPSLGSVAVVAAGTDDYRLLASGWPARAGEDALLSPDGRTVALPNHLVETHTGRTRSLPSVDGTGDSMPAAWSPDGDLLALVGIDGGYAAQQDGVETYTVRRAVLAVSEVASGRLTTVADLRPDALAFGWLAAFAPDGRTLAYQAGDSVVVATVDGRTLHRFPVPPGTRLAGKGAWIPDGTGLTLVDQRRCCTGDAYAARWQLRVVSPNSGRDLPHAVLPEQAGLVALRLLGWAPDGAAVVARYRPEPGITVAGFDAPDGITNGAWTATDTDVVALDRQGAARTVLVGVDQAVHGIDVADQAIGSGLTHSGHLPPRGVGPRYRRYAVVAGTAGVLLVAGLAVGFTRRSRRRTATHSTAPAGSDTGPDPR</sequence>
<evidence type="ECO:0008006" key="6">
    <source>
        <dbReference type="Google" id="ProtNLM"/>
    </source>
</evidence>
<name>A0A136PND5_9ACTN</name>
<feature type="transmembrane region" description="Helical" evidence="2">
    <location>
        <begin position="406"/>
        <end position="425"/>
    </location>
</feature>
<reference evidence="4 5" key="1">
    <citation type="submission" date="2016-01" db="EMBL/GenBank/DDBJ databases">
        <title>Whole genome sequence and analysis of Micromonospora rosaria DSM 803, which can produce antibacterial substance rosamicin.</title>
        <authorList>
            <person name="Yang H."/>
            <person name="He X."/>
            <person name="Zhu D."/>
        </authorList>
    </citation>
    <scope>NUCLEOTIDE SEQUENCE [LARGE SCALE GENOMIC DNA]</scope>
    <source>
        <strain evidence="4 5">DSM 803</strain>
    </source>
</reference>
<dbReference type="InterPro" id="IPR011042">
    <property type="entry name" value="6-blade_b-propeller_TolB-like"/>
</dbReference>
<protein>
    <recommendedName>
        <fullName evidence="6">WD40 repeat domain-containing protein</fullName>
    </recommendedName>
</protein>
<keyword evidence="2" id="KW-0472">Membrane</keyword>
<dbReference type="AlphaFoldDB" id="A0A136PND5"/>
<dbReference type="SUPFAM" id="SSF82171">
    <property type="entry name" value="DPP6 N-terminal domain-like"/>
    <property type="match status" value="1"/>
</dbReference>